<evidence type="ECO:0000256" key="9">
    <source>
        <dbReference type="PROSITE-ProRule" id="PRU00043"/>
    </source>
</evidence>
<dbReference type="CDD" id="cd11304">
    <property type="entry name" value="Cadherin_repeat"/>
    <property type="match status" value="4"/>
</dbReference>
<feature type="domain" description="Cadherin" evidence="10">
    <location>
        <begin position="31"/>
        <end position="134"/>
    </location>
</feature>
<feature type="domain" description="Cadherin" evidence="10">
    <location>
        <begin position="135"/>
        <end position="238"/>
    </location>
</feature>
<feature type="non-terminal residue" evidence="11">
    <location>
        <position position="356"/>
    </location>
</feature>
<evidence type="ECO:0000313" key="11">
    <source>
        <dbReference type="EMBL" id="GCB81442.1"/>
    </source>
</evidence>
<accession>A0A401Q7U2</accession>
<dbReference type="InterPro" id="IPR015919">
    <property type="entry name" value="Cadherin-like_sf"/>
</dbReference>
<dbReference type="FunFam" id="2.60.40.60:FF:000181">
    <property type="entry name" value="Predicted protein"/>
    <property type="match status" value="1"/>
</dbReference>
<evidence type="ECO:0000256" key="2">
    <source>
        <dbReference type="ARBA" id="ARBA00022692"/>
    </source>
</evidence>
<dbReference type="PRINTS" id="PR00205">
    <property type="entry name" value="CADHERIN"/>
</dbReference>
<dbReference type="PANTHER" id="PTHR24026">
    <property type="entry name" value="FAT ATYPICAL CADHERIN-RELATED"/>
    <property type="match status" value="1"/>
</dbReference>
<dbReference type="Gene3D" id="2.60.40.60">
    <property type="entry name" value="Cadherins"/>
    <property type="match status" value="4"/>
</dbReference>
<feature type="domain" description="Cadherin" evidence="10">
    <location>
        <begin position="239"/>
        <end position="341"/>
    </location>
</feature>
<evidence type="ECO:0000256" key="3">
    <source>
        <dbReference type="ARBA" id="ARBA00022737"/>
    </source>
</evidence>
<keyword evidence="12" id="KW-1185">Reference proteome</keyword>
<dbReference type="FunFam" id="2.60.40.60:FF:000015">
    <property type="entry name" value="FAT atypical cadherin 1"/>
    <property type="match status" value="1"/>
</dbReference>
<dbReference type="PROSITE" id="PS50268">
    <property type="entry name" value="CADHERIN_2"/>
    <property type="match status" value="4"/>
</dbReference>
<dbReference type="GO" id="GO:0007156">
    <property type="term" value="P:homophilic cell adhesion via plasma membrane adhesion molecules"/>
    <property type="evidence" value="ECO:0007669"/>
    <property type="project" value="InterPro"/>
</dbReference>
<evidence type="ECO:0000259" key="10">
    <source>
        <dbReference type="PROSITE" id="PS50268"/>
    </source>
</evidence>
<dbReference type="GO" id="GO:0005886">
    <property type="term" value="C:plasma membrane"/>
    <property type="evidence" value="ECO:0007669"/>
    <property type="project" value="UniProtKB-SubCell"/>
</dbReference>
<keyword evidence="8" id="KW-0325">Glycoprotein</keyword>
<dbReference type="InterPro" id="IPR020894">
    <property type="entry name" value="Cadherin_CS"/>
</dbReference>
<organism evidence="11 12">
    <name type="scientific">Scyliorhinus torazame</name>
    <name type="common">Cloudy catshark</name>
    <name type="synonym">Catulus torazame</name>
    <dbReference type="NCBI Taxonomy" id="75743"/>
    <lineage>
        <taxon>Eukaryota</taxon>
        <taxon>Metazoa</taxon>
        <taxon>Chordata</taxon>
        <taxon>Craniata</taxon>
        <taxon>Vertebrata</taxon>
        <taxon>Chondrichthyes</taxon>
        <taxon>Elasmobranchii</taxon>
        <taxon>Galeomorphii</taxon>
        <taxon>Galeoidea</taxon>
        <taxon>Carcharhiniformes</taxon>
        <taxon>Scyliorhinidae</taxon>
        <taxon>Scyliorhinus</taxon>
    </lineage>
</organism>
<protein>
    <recommendedName>
        <fullName evidence="10">Cadherin domain-containing protein</fullName>
    </recommendedName>
</protein>
<proteinExistence type="predicted"/>
<dbReference type="Proteomes" id="UP000288216">
    <property type="component" value="Unassembled WGS sequence"/>
</dbReference>
<feature type="domain" description="Cadherin" evidence="10">
    <location>
        <begin position="2"/>
        <end position="30"/>
    </location>
</feature>
<feature type="non-terminal residue" evidence="11">
    <location>
        <position position="1"/>
    </location>
</feature>
<evidence type="ECO:0000256" key="1">
    <source>
        <dbReference type="ARBA" id="ARBA00004370"/>
    </source>
</evidence>
<keyword evidence="2" id="KW-0812">Transmembrane</keyword>
<dbReference type="Pfam" id="PF00028">
    <property type="entry name" value="Cadherin"/>
    <property type="match status" value="3"/>
</dbReference>
<evidence type="ECO:0000313" key="12">
    <source>
        <dbReference type="Proteomes" id="UP000288216"/>
    </source>
</evidence>
<evidence type="ECO:0000256" key="4">
    <source>
        <dbReference type="ARBA" id="ARBA00022837"/>
    </source>
</evidence>
<keyword evidence="7" id="KW-0472">Membrane</keyword>
<comment type="subcellular location">
    <subcellularLocation>
        <location evidence="1">Membrane</location>
    </subcellularLocation>
</comment>
<keyword evidence="4 9" id="KW-0106">Calcium</keyword>
<dbReference type="OMA" id="YRIATIH"/>
<dbReference type="FunFam" id="2.60.40.60:FF:000116">
    <property type="entry name" value="Dachsous cadherin-related 2"/>
    <property type="match status" value="1"/>
</dbReference>
<dbReference type="OrthoDB" id="6252479at2759"/>
<evidence type="ECO:0000256" key="8">
    <source>
        <dbReference type="ARBA" id="ARBA00023180"/>
    </source>
</evidence>
<gene>
    <name evidence="11" type="ORF">scyTo_0022508</name>
</gene>
<dbReference type="InterPro" id="IPR002126">
    <property type="entry name" value="Cadherin-like_dom"/>
</dbReference>
<comment type="caution">
    <text evidence="11">The sequence shown here is derived from an EMBL/GenBank/DDBJ whole genome shotgun (WGS) entry which is preliminary data.</text>
</comment>
<dbReference type="PROSITE" id="PS00232">
    <property type="entry name" value="CADHERIN_1"/>
    <property type="match status" value="3"/>
</dbReference>
<keyword evidence="5" id="KW-0130">Cell adhesion</keyword>
<evidence type="ECO:0000256" key="6">
    <source>
        <dbReference type="ARBA" id="ARBA00022989"/>
    </source>
</evidence>
<dbReference type="AlphaFoldDB" id="A0A401Q7U2"/>
<keyword evidence="6" id="KW-1133">Transmembrane helix</keyword>
<dbReference type="SUPFAM" id="SSF49313">
    <property type="entry name" value="Cadherin-like"/>
    <property type="match status" value="3"/>
</dbReference>
<reference evidence="11 12" key="1">
    <citation type="journal article" date="2018" name="Nat. Ecol. Evol.">
        <title>Shark genomes provide insights into elasmobranch evolution and the origin of vertebrates.</title>
        <authorList>
            <person name="Hara Y"/>
            <person name="Yamaguchi K"/>
            <person name="Onimaru K"/>
            <person name="Kadota M"/>
            <person name="Koyanagi M"/>
            <person name="Keeley SD"/>
            <person name="Tatsumi K"/>
            <person name="Tanaka K"/>
            <person name="Motone F"/>
            <person name="Kageyama Y"/>
            <person name="Nozu R"/>
            <person name="Adachi N"/>
            <person name="Nishimura O"/>
            <person name="Nakagawa R"/>
            <person name="Tanegashima C"/>
            <person name="Kiyatake I"/>
            <person name="Matsumoto R"/>
            <person name="Murakumo K"/>
            <person name="Nishida K"/>
            <person name="Terakita A"/>
            <person name="Kuratani S"/>
            <person name="Sato K"/>
            <person name="Hyodo S Kuraku.S."/>
        </authorList>
    </citation>
    <scope>NUCLEOTIDE SEQUENCE [LARGE SCALE GENOMIC DNA]</scope>
</reference>
<dbReference type="PANTHER" id="PTHR24026:SF126">
    <property type="entry name" value="PROTOCADHERIN FAT 4"/>
    <property type="match status" value="1"/>
</dbReference>
<sequence length="356" mass="38929">YAKDGGSPPNIATVTVSIRIKDENDNRPMFEKDVYELQVPENQERVSIFTAKATDKDAGENGRVEYEIIGGDSSGHFWIDKKTGILSTNSGLDRESISFYTLTIVARDQGIPQHSSSVSVSVTVLDVNDNSPTFMDSSYSIDIPENSAASTVVLEVSATDGDEGSNGEVLYYLSSDAQGMFHIDEMGKISTVMSLDREKQTSYTFLVRAVDSAPSDPRSSTTRVEVNVKDVNDNSPLFITDPLIVNISKLTPVNQIVATMKAEDKDFGANASIFYRFSAVISGFSINSFTGEIRLLASLSSMTQSERTLFVVATDQGSPSRSSTGVVIIYLREEQYRGLRFRRSTSQIPLPENSAP</sequence>
<dbReference type="SMART" id="SM00112">
    <property type="entry name" value="CA"/>
    <property type="match status" value="3"/>
</dbReference>
<name>A0A401Q7U2_SCYTO</name>
<dbReference type="EMBL" id="BFAA01022816">
    <property type="protein sequence ID" value="GCB81442.1"/>
    <property type="molecule type" value="Genomic_DNA"/>
</dbReference>
<evidence type="ECO:0000256" key="7">
    <source>
        <dbReference type="ARBA" id="ARBA00023136"/>
    </source>
</evidence>
<dbReference type="STRING" id="75743.A0A401Q7U2"/>
<keyword evidence="3" id="KW-0677">Repeat</keyword>
<dbReference type="GO" id="GO:0005509">
    <property type="term" value="F:calcium ion binding"/>
    <property type="evidence" value="ECO:0007669"/>
    <property type="project" value="UniProtKB-UniRule"/>
</dbReference>
<evidence type="ECO:0000256" key="5">
    <source>
        <dbReference type="ARBA" id="ARBA00022889"/>
    </source>
</evidence>